<dbReference type="AlphaFoldDB" id="A0A8H6YZM9"/>
<reference evidence="2" key="1">
    <citation type="submission" date="2020-05" db="EMBL/GenBank/DDBJ databases">
        <title>Mycena genomes resolve the evolution of fungal bioluminescence.</title>
        <authorList>
            <person name="Tsai I.J."/>
        </authorList>
    </citation>
    <scope>NUCLEOTIDE SEQUENCE</scope>
    <source>
        <strain evidence="2">160909Yilan</strain>
    </source>
</reference>
<sequence length="128" mass="14556">METHLAHARRHPSIHHIMETHYETCICGMRFGVESRKLRLAGEVEFACVCDNTVYAGGVGCHERRNILRMVMLASLQRTPTPTSTKRERSLRSRLGRASRGATTYTTTQDIQQTGGYNDEELEQPHSR</sequence>
<comment type="caution">
    <text evidence="2">The sequence shown here is derived from an EMBL/GenBank/DDBJ whole genome shotgun (WGS) entry which is preliminary data.</text>
</comment>
<accession>A0A8H6YZM9</accession>
<protein>
    <submittedName>
        <fullName evidence="2">Uncharacterized protein</fullName>
    </submittedName>
</protein>
<dbReference type="EMBL" id="JACAZH010000006">
    <property type="protein sequence ID" value="KAF7367206.1"/>
    <property type="molecule type" value="Genomic_DNA"/>
</dbReference>
<dbReference type="Proteomes" id="UP000623467">
    <property type="component" value="Unassembled WGS sequence"/>
</dbReference>
<proteinExistence type="predicted"/>
<feature type="region of interest" description="Disordered" evidence="1">
    <location>
        <begin position="78"/>
        <end position="128"/>
    </location>
</feature>
<feature type="compositionally biased region" description="Low complexity" evidence="1">
    <location>
        <begin position="98"/>
        <end position="114"/>
    </location>
</feature>
<keyword evidence="3" id="KW-1185">Reference proteome</keyword>
<name>A0A8H6YZM9_9AGAR</name>
<evidence type="ECO:0000313" key="3">
    <source>
        <dbReference type="Proteomes" id="UP000623467"/>
    </source>
</evidence>
<gene>
    <name evidence="2" type="ORF">MSAN_00980900</name>
</gene>
<evidence type="ECO:0000313" key="2">
    <source>
        <dbReference type="EMBL" id="KAF7367206.1"/>
    </source>
</evidence>
<organism evidence="2 3">
    <name type="scientific">Mycena sanguinolenta</name>
    <dbReference type="NCBI Taxonomy" id="230812"/>
    <lineage>
        <taxon>Eukaryota</taxon>
        <taxon>Fungi</taxon>
        <taxon>Dikarya</taxon>
        <taxon>Basidiomycota</taxon>
        <taxon>Agaricomycotina</taxon>
        <taxon>Agaricomycetes</taxon>
        <taxon>Agaricomycetidae</taxon>
        <taxon>Agaricales</taxon>
        <taxon>Marasmiineae</taxon>
        <taxon>Mycenaceae</taxon>
        <taxon>Mycena</taxon>
    </lineage>
</organism>
<evidence type="ECO:0000256" key="1">
    <source>
        <dbReference type="SAM" id="MobiDB-lite"/>
    </source>
</evidence>